<proteinExistence type="predicted"/>
<accession>A0A0D0AAL9</accession>
<reference evidence="1 2" key="1">
    <citation type="submission" date="2014-04" db="EMBL/GenBank/DDBJ databases">
        <authorList>
            <consortium name="DOE Joint Genome Institute"/>
            <person name="Kuo A."/>
            <person name="Kohler A."/>
            <person name="Costa M.D."/>
            <person name="Nagy L.G."/>
            <person name="Floudas D."/>
            <person name="Copeland A."/>
            <person name="Barry K.W."/>
            <person name="Cichocki N."/>
            <person name="Veneault-Fourrey C."/>
            <person name="LaButti K."/>
            <person name="Lindquist E.A."/>
            <person name="Lipzen A."/>
            <person name="Lundell T."/>
            <person name="Morin E."/>
            <person name="Murat C."/>
            <person name="Sun H."/>
            <person name="Tunlid A."/>
            <person name="Henrissat B."/>
            <person name="Grigoriev I.V."/>
            <person name="Hibbett D.S."/>
            <person name="Martin F."/>
            <person name="Nordberg H.P."/>
            <person name="Cantor M.N."/>
            <person name="Hua S.X."/>
        </authorList>
    </citation>
    <scope>NUCLEOTIDE SEQUENCE [LARGE SCALE GENOMIC DNA]</scope>
    <source>
        <strain evidence="1 2">441</strain>
    </source>
</reference>
<dbReference type="Proteomes" id="UP000054018">
    <property type="component" value="Unassembled WGS sequence"/>
</dbReference>
<evidence type="ECO:0000313" key="2">
    <source>
        <dbReference type="Proteomes" id="UP000054018"/>
    </source>
</evidence>
<sequence>MASEDATADLNAKCCIDGTHDDHPCNPATSSLAACTKNTSKYCRSGRFTACSNTHGIGVEIRGLISGYRDPVFSINPSHAVGARHDDAQRETVIGWVLNRHSIHHPSYEL</sequence>
<dbReference type="AlphaFoldDB" id="A0A0D0AAL9"/>
<keyword evidence="2" id="KW-1185">Reference proteome</keyword>
<organism evidence="1 2">
    <name type="scientific">Pisolithus microcarpus 441</name>
    <dbReference type="NCBI Taxonomy" id="765257"/>
    <lineage>
        <taxon>Eukaryota</taxon>
        <taxon>Fungi</taxon>
        <taxon>Dikarya</taxon>
        <taxon>Basidiomycota</taxon>
        <taxon>Agaricomycotina</taxon>
        <taxon>Agaricomycetes</taxon>
        <taxon>Agaricomycetidae</taxon>
        <taxon>Boletales</taxon>
        <taxon>Sclerodermatineae</taxon>
        <taxon>Pisolithaceae</taxon>
        <taxon>Pisolithus</taxon>
    </lineage>
</organism>
<name>A0A0D0AAL9_9AGAM</name>
<dbReference type="EMBL" id="KN833691">
    <property type="protein sequence ID" value="KIK28988.1"/>
    <property type="molecule type" value="Genomic_DNA"/>
</dbReference>
<gene>
    <name evidence="1" type="ORF">PISMIDRAFT_562087</name>
</gene>
<dbReference type="HOGENOM" id="CLU_2172054_0_0_1"/>
<reference evidence="2" key="2">
    <citation type="submission" date="2015-01" db="EMBL/GenBank/DDBJ databases">
        <title>Evolutionary Origins and Diversification of the Mycorrhizal Mutualists.</title>
        <authorList>
            <consortium name="DOE Joint Genome Institute"/>
            <consortium name="Mycorrhizal Genomics Consortium"/>
            <person name="Kohler A."/>
            <person name="Kuo A."/>
            <person name="Nagy L.G."/>
            <person name="Floudas D."/>
            <person name="Copeland A."/>
            <person name="Barry K.W."/>
            <person name="Cichocki N."/>
            <person name="Veneault-Fourrey C."/>
            <person name="LaButti K."/>
            <person name="Lindquist E.A."/>
            <person name="Lipzen A."/>
            <person name="Lundell T."/>
            <person name="Morin E."/>
            <person name="Murat C."/>
            <person name="Riley R."/>
            <person name="Ohm R."/>
            <person name="Sun H."/>
            <person name="Tunlid A."/>
            <person name="Henrissat B."/>
            <person name="Grigoriev I.V."/>
            <person name="Hibbett D.S."/>
            <person name="Martin F."/>
        </authorList>
    </citation>
    <scope>NUCLEOTIDE SEQUENCE [LARGE SCALE GENOMIC DNA]</scope>
    <source>
        <strain evidence="2">441</strain>
    </source>
</reference>
<protein>
    <submittedName>
        <fullName evidence="1">Uncharacterized protein</fullName>
    </submittedName>
</protein>
<evidence type="ECO:0000313" key="1">
    <source>
        <dbReference type="EMBL" id="KIK28988.1"/>
    </source>
</evidence>